<dbReference type="Pfam" id="PF07085">
    <property type="entry name" value="DRTGG"/>
    <property type="match status" value="1"/>
</dbReference>
<dbReference type="SMART" id="SM00116">
    <property type="entry name" value="CBS"/>
    <property type="match status" value="2"/>
</dbReference>
<dbReference type="NCBIfam" id="NF011441">
    <property type="entry name" value="PRK14869.1-3"/>
    <property type="match status" value="1"/>
</dbReference>
<evidence type="ECO:0000313" key="11">
    <source>
        <dbReference type="Proteomes" id="UP000184526"/>
    </source>
</evidence>
<dbReference type="PROSITE" id="PS51371">
    <property type="entry name" value="CBS"/>
    <property type="match status" value="2"/>
</dbReference>
<dbReference type="NCBIfam" id="NF003877">
    <property type="entry name" value="PRK05427.1"/>
    <property type="match status" value="1"/>
</dbReference>
<comment type="cofactor">
    <cofactor evidence="1">
        <name>Mn(2+)</name>
        <dbReference type="ChEBI" id="CHEBI:29035"/>
    </cofactor>
</comment>
<dbReference type="Pfam" id="PF01368">
    <property type="entry name" value="DHH"/>
    <property type="match status" value="1"/>
</dbReference>
<dbReference type="PANTHER" id="PTHR12112">
    <property type="entry name" value="BNIP - RELATED"/>
    <property type="match status" value="1"/>
</dbReference>
<keyword evidence="3" id="KW-0479">Metal-binding</keyword>
<dbReference type="EC" id="3.6.1.1" evidence="2"/>
<keyword evidence="11" id="KW-1185">Reference proteome</keyword>
<proteinExistence type="predicted"/>
<dbReference type="Gene3D" id="3.10.310.20">
    <property type="entry name" value="DHHA2 domain"/>
    <property type="match status" value="1"/>
</dbReference>
<dbReference type="Pfam" id="PF00571">
    <property type="entry name" value="CBS"/>
    <property type="match status" value="1"/>
</dbReference>
<evidence type="ECO:0000256" key="5">
    <source>
        <dbReference type="ARBA" id="ARBA00023211"/>
    </source>
</evidence>
<evidence type="ECO:0000313" key="10">
    <source>
        <dbReference type="EMBL" id="SHH43887.1"/>
    </source>
</evidence>
<dbReference type="SUPFAM" id="SSF64182">
    <property type="entry name" value="DHH phosphoesterases"/>
    <property type="match status" value="1"/>
</dbReference>
<dbReference type="EMBL" id="FQXP01000003">
    <property type="protein sequence ID" value="SHH43887.1"/>
    <property type="molecule type" value="Genomic_DNA"/>
</dbReference>
<feature type="domain" description="CBS" evidence="9">
    <location>
        <begin position="63"/>
        <end position="130"/>
    </location>
</feature>
<dbReference type="InterPro" id="IPR000644">
    <property type="entry name" value="CBS_dom"/>
</dbReference>
<dbReference type="STRING" id="1121306.SAMN02745196_00377"/>
<evidence type="ECO:0000256" key="4">
    <source>
        <dbReference type="ARBA" id="ARBA00022801"/>
    </source>
</evidence>
<dbReference type="SMART" id="SM01131">
    <property type="entry name" value="DHHA2"/>
    <property type="match status" value="1"/>
</dbReference>
<dbReference type="FunFam" id="3.90.1640.10:FF:000001">
    <property type="entry name" value="Probable manganese-dependent inorganic pyrophosphatase"/>
    <property type="match status" value="1"/>
</dbReference>
<dbReference type="GO" id="GO:0004427">
    <property type="term" value="F:inorganic diphosphate phosphatase activity"/>
    <property type="evidence" value="ECO:0007669"/>
    <property type="project" value="UniProtKB-EC"/>
</dbReference>
<dbReference type="RefSeq" id="WP_072829510.1">
    <property type="nucleotide sequence ID" value="NZ_FQXP01000003.1"/>
</dbReference>
<keyword evidence="5" id="KW-0464">Manganese</keyword>
<dbReference type="GO" id="GO:0005737">
    <property type="term" value="C:cytoplasm"/>
    <property type="evidence" value="ECO:0007669"/>
    <property type="project" value="InterPro"/>
</dbReference>
<sequence>MNNNIYITGHKNPDSDSICAAIAYANLKQKLGMKDVIAIRQGKVSSETQYVLDYFNVEAPKLMTTVKSQVEDLNIDPVISVSSDVTLKTAWEIIKKQENTSLPIVDDNDSLIGVTSLSNLASHSMDAWDNKILSRSNTKIRHIVETLSAKALYIKDTEETFEGKIVVTAMKPESAEKLIDEKDIVICGDREDAQSIILNSKAALLIVTGNHAVSEDILNKAKEISCSVIVTPHDTYTTSRLITQSIPLSYVMTKGSLVSFSITDFLDEVQETMIENKFRSYPVVDENNKVLGTISRYHLLSKNKKKVILVDHNERSQTIDGIQDAEILEIIDHHRVANVETANPIYFRNETVGSTSTIIGSMYFENGVRPSKSIAGILCGAIISDTLMLKSPTTTPVDKLILSRLAEIAEITPDLFAKDMFKAGSSLDGKTADEIFHTDFKNFNLNSLKIGISQINTLDVDSVRAKKGEFLDLMNSKIDSANYDLLIFLATDILEGGSETLVAGSRVDLVTKAFGVTPEDNTVYLKGVVSRKKQVVPPLTTAAEM</sequence>
<dbReference type="SUPFAM" id="SSF54631">
    <property type="entry name" value="CBS-domain pair"/>
    <property type="match status" value="1"/>
</dbReference>
<dbReference type="OrthoDB" id="9766150at2"/>
<dbReference type="SUPFAM" id="SSF75138">
    <property type="entry name" value="HprK N-terminal domain-like"/>
    <property type="match status" value="1"/>
</dbReference>
<dbReference type="FunFam" id="3.10.310.20:FF:000001">
    <property type="entry name" value="Probable manganese-dependent inorganic pyrophosphatase"/>
    <property type="match status" value="1"/>
</dbReference>
<keyword evidence="8" id="KW-0129">CBS domain</keyword>
<dbReference type="PANTHER" id="PTHR12112:SF22">
    <property type="entry name" value="MANGANESE-DEPENDENT INORGANIC PYROPHOSPHATASE-RELATED"/>
    <property type="match status" value="1"/>
</dbReference>
<gene>
    <name evidence="10" type="ORF">SAMN02745196_00377</name>
</gene>
<evidence type="ECO:0000259" key="9">
    <source>
        <dbReference type="PROSITE" id="PS51371"/>
    </source>
</evidence>
<dbReference type="InterPro" id="IPR001667">
    <property type="entry name" value="DDH_dom"/>
</dbReference>
<accession>A0A1M5SZD8</accession>
<dbReference type="InterPro" id="IPR004097">
    <property type="entry name" value="DHHA2"/>
</dbReference>
<dbReference type="InterPro" id="IPR038763">
    <property type="entry name" value="DHH_sf"/>
</dbReference>
<dbReference type="NCBIfam" id="NF011443">
    <property type="entry name" value="PRK14869.1-5"/>
    <property type="match status" value="1"/>
</dbReference>
<dbReference type="InterPro" id="IPR028979">
    <property type="entry name" value="Ser_kin/Pase_Hpr-like_N_sf"/>
</dbReference>
<dbReference type="Gene3D" id="3.10.580.10">
    <property type="entry name" value="CBS-domain"/>
    <property type="match status" value="1"/>
</dbReference>
<reference evidence="10 11" key="1">
    <citation type="submission" date="2016-11" db="EMBL/GenBank/DDBJ databases">
        <authorList>
            <person name="Jaros S."/>
            <person name="Januszkiewicz K."/>
            <person name="Wedrychowicz H."/>
        </authorList>
    </citation>
    <scope>NUCLEOTIDE SEQUENCE [LARGE SCALE GENOMIC DNA]</scope>
    <source>
        <strain evidence="10 11">DSM 3089</strain>
    </source>
</reference>
<dbReference type="NCBIfam" id="NF011442">
    <property type="entry name" value="PRK14869.1-4"/>
    <property type="match status" value="1"/>
</dbReference>
<keyword evidence="4" id="KW-0378">Hydrolase</keyword>
<dbReference type="Proteomes" id="UP000184526">
    <property type="component" value="Unassembled WGS sequence"/>
</dbReference>
<feature type="domain" description="CBS" evidence="9">
    <location>
        <begin position="252"/>
        <end position="310"/>
    </location>
</feature>
<evidence type="ECO:0000256" key="1">
    <source>
        <dbReference type="ARBA" id="ARBA00001936"/>
    </source>
</evidence>
<organism evidence="10 11">
    <name type="scientific">Clostridium collagenovorans DSM 3089</name>
    <dbReference type="NCBI Taxonomy" id="1121306"/>
    <lineage>
        <taxon>Bacteria</taxon>
        <taxon>Bacillati</taxon>
        <taxon>Bacillota</taxon>
        <taxon>Clostridia</taxon>
        <taxon>Eubacteriales</taxon>
        <taxon>Clostridiaceae</taxon>
        <taxon>Clostridium</taxon>
    </lineage>
</organism>
<dbReference type="InterPro" id="IPR038222">
    <property type="entry name" value="DHHA2_dom_sf"/>
</dbReference>
<evidence type="ECO:0000256" key="7">
    <source>
        <dbReference type="ARBA" id="ARBA00047820"/>
    </source>
</evidence>
<dbReference type="AlphaFoldDB" id="A0A1M5SZD8"/>
<evidence type="ECO:0000256" key="2">
    <source>
        <dbReference type="ARBA" id="ARBA00012146"/>
    </source>
</evidence>
<comment type="catalytic activity">
    <reaction evidence="7">
        <text>diphosphate + H2O = 2 phosphate + H(+)</text>
        <dbReference type="Rhea" id="RHEA:24576"/>
        <dbReference type="ChEBI" id="CHEBI:15377"/>
        <dbReference type="ChEBI" id="CHEBI:15378"/>
        <dbReference type="ChEBI" id="CHEBI:33019"/>
        <dbReference type="ChEBI" id="CHEBI:43474"/>
        <dbReference type="EC" id="3.6.1.1"/>
    </reaction>
</comment>
<dbReference type="Gene3D" id="3.40.1390.20">
    <property type="entry name" value="HprK N-terminal domain-like"/>
    <property type="match status" value="1"/>
</dbReference>
<dbReference type="InterPro" id="IPR010766">
    <property type="entry name" value="DRTGG"/>
</dbReference>
<evidence type="ECO:0000256" key="3">
    <source>
        <dbReference type="ARBA" id="ARBA00022723"/>
    </source>
</evidence>
<name>A0A1M5SZD8_9CLOT</name>
<dbReference type="Pfam" id="PF02833">
    <property type="entry name" value="DHHA2"/>
    <property type="match status" value="1"/>
</dbReference>
<dbReference type="InterPro" id="IPR046342">
    <property type="entry name" value="CBS_dom_sf"/>
</dbReference>
<protein>
    <recommendedName>
        <fullName evidence="2">inorganic diphosphatase</fullName>
        <ecNumber evidence="2">3.6.1.1</ecNumber>
    </recommendedName>
    <alternativeName>
        <fullName evidence="6">Pyrophosphate phospho-hydrolase</fullName>
    </alternativeName>
</protein>
<evidence type="ECO:0000256" key="8">
    <source>
        <dbReference type="PROSITE-ProRule" id="PRU00703"/>
    </source>
</evidence>
<evidence type="ECO:0000256" key="6">
    <source>
        <dbReference type="ARBA" id="ARBA00032535"/>
    </source>
</evidence>
<dbReference type="GO" id="GO:0046872">
    <property type="term" value="F:metal ion binding"/>
    <property type="evidence" value="ECO:0007669"/>
    <property type="project" value="UniProtKB-KW"/>
</dbReference>